<dbReference type="Proteomes" id="UP000785200">
    <property type="component" value="Unassembled WGS sequence"/>
</dbReference>
<evidence type="ECO:0000313" key="5">
    <source>
        <dbReference type="EMBL" id="KAG0644988.1"/>
    </source>
</evidence>
<protein>
    <submittedName>
        <fullName evidence="5">Vacuolar basic amino acid transporter 1</fullName>
    </submittedName>
</protein>
<organism evidence="5 6">
    <name type="scientific">Hyphodiscus hymeniophilus</name>
    <dbReference type="NCBI Taxonomy" id="353542"/>
    <lineage>
        <taxon>Eukaryota</taxon>
        <taxon>Fungi</taxon>
        <taxon>Dikarya</taxon>
        <taxon>Ascomycota</taxon>
        <taxon>Pezizomycotina</taxon>
        <taxon>Leotiomycetes</taxon>
        <taxon>Helotiales</taxon>
        <taxon>Hyphodiscaceae</taxon>
        <taxon>Hyphodiscus</taxon>
    </lineage>
</organism>
<keyword evidence="6" id="KW-1185">Reference proteome</keyword>
<dbReference type="PANTHER" id="PTHR23501:SF33">
    <property type="entry name" value="MAJOR FACILITATOR SUPERFAMILY (MFS) PROFILE DOMAIN-CONTAINING PROTEIN"/>
    <property type="match status" value="1"/>
</dbReference>
<dbReference type="InterPro" id="IPR011701">
    <property type="entry name" value="MFS"/>
</dbReference>
<evidence type="ECO:0000313" key="6">
    <source>
        <dbReference type="Proteomes" id="UP000785200"/>
    </source>
</evidence>
<accession>A0A9P6VDG7</accession>
<reference evidence="5" key="1">
    <citation type="submission" date="2019-07" db="EMBL/GenBank/DDBJ databases">
        <title>Hyphodiscus hymeniophilus genome sequencing and assembly.</title>
        <authorList>
            <person name="Kramer G."/>
            <person name="Nodwell J."/>
        </authorList>
    </citation>
    <scope>NUCLEOTIDE SEQUENCE</scope>
    <source>
        <strain evidence="5">ATCC 34498</strain>
    </source>
</reference>
<dbReference type="AlphaFoldDB" id="A0A9P6VDG7"/>
<dbReference type="GO" id="GO:0015174">
    <property type="term" value="F:basic amino acid transmembrane transporter activity"/>
    <property type="evidence" value="ECO:0007669"/>
    <property type="project" value="TreeGrafter"/>
</dbReference>
<sequence length="184" mass="19955">MISDFLSAFDSYYIAAPSNVAVLRSYVNIASTVGLSMGGPLGGFLGGTIGWRWSFLGQVPIAICCCMLLARGLQTFLLALDDEDERTLEEPEDDFQPEVLAFDWPGSISLAIWMSSLLTVIDLQNQLTWAHPLVQSITIVGALFSLGFLALEAYPGHREPLIPLRLLKTDVGAFCVGQASCVLL</sequence>
<evidence type="ECO:0000256" key="4">
    <source>
        <dbReference type="ARBA" id="ARBA00023136"/>
    </source>
</evidence>
<dbReference type="InterPro" id="IPR036259">
    <property type="entry name" value="MFS_trans_sf"/>
</dbReference>
<dbReference type="EMBL" id="VNKQ01000020">
    <property type="protein sequence ID" value="KAG0644988.1"/>
    <property type="molecule type" value="Genomic_DNA"/>
</dbReference>
<keyword evidence="4" id="KW-0472">Membrane</keyword>
<evidence type="ECO:0000256" key="3">
    <source>
        <dbReference type="ARBA" id="ARBA00022989"/>
    </source>
</evidence>
<evidence type="ECO:0000256" key="1">
    <source>
        <dbReference type="ARBA" id="ARBA00004141"/>
    </source>
</evidence>
<dbReference type="GO" id="GO:0000329">
    <property type="term" value="C:fungal-type vacuole membrane"/>
    <property type="evidence" value="ECO:0007669"/>
    <property type="project" value="TreeGrafter"/>
</dbReference>
<dbReference type="SUPFAM" id="SSF103473">
    <property type="entry name" value="MFS general substrate transporter"/>
    <property type="match status" value="1"/>
</dbReference>
<name>A0A9P6VDG7_9HELO</name>
<gene>
    <name evidence="5" type="ORF">D0Z07_9143</name>
</gene>
<dbReference type="OrthoDB" id="6770063at2759"/>
<keyword evidence="3" id="KW-1133">Transmembrane helix</keyword>
<proteinExistence type="predicted"/>
<comment type="caution">
    <text evidence="5">The sequence shown here is derived from an EMBL/GenBank/DDBJ whole genome shotgun (WGS) entry which is preliminary data.</text>
</comment>
<dbReference type="PANTHER" id="PTHR23501">
    <property type="entry name" value="MAJOR FACILITATOR SUPERFAMILY"/>
    <property type="match status" value="1"/>
</dbReference>
<evidence type="ECO:0000256" key="2">
    <source>
        <dbReference type="ARBA" id="ARBA00022692"/>
    </source>
</evidence>
<dbReference type="Gene3D" id="1.20.1250.20">
    <property type="entry name" value="MFS general substrate transporter like domains"/>
    <property type="match status" value="1"/>
</dbReference>
<keyword evidence="2" id="KW-0812">Transmembrane</keyword>
<dbReference type="Pfam" id="PF07690">
    <property type="entry name" value="MFS_1"/>
    <property type="match status" value="1"/>
</dbReference>
<comment type="subcellular location">
    <subcellularLocation>
        <location evidence="1">Membrane</location>
        <topology evidence="1">Multi-pass membrane protein</topology>
    </subcellularLocation>
</comment>